<dbReference type="PANTHER" id="PTHR33171:SF17">
    <property type="entry name" value="LARA-LIKE N-TERMINAL DOMAIN-CONTAINING PROTEIN"/>
    <property type="match status" value="1"/>
</dbReference>
<dbReference type="InterPro" id="IPR048068">
    <property type="entry name" value="LarA-like"/>
</dbReference>
<name>A0A0D2K1U1_9BACT</name>
<dbReference type="Pfam" id="PF09861">
    <property type="entry name" value="Lar_N"/>
    <property type="match status" value="1"/>
</dbReference>
<dbReference type="Pfam" id="PF21113">
    <property type="entry name" value="LarA_C"/>
    <property type="match status" value="1"/>
</dbReference>
<comment type="caution">
    <text evidence="3">The sequence shown here is derived from an EMBL/GenBank/DDBJ whole genome shotgun (WGS) entry which is preliminary data.</text>
</comment>
<evidence type="ECO:0000313" key="3">
    <source>
        <dbReference type="EMBL" id="KIX15650.1"/>
    </source>
</evidence>
<dbReference type="InParanoid" id="A0A0D2K1U1"/>
<dbReference type="Gene3D" id="3.40.50.11440">
    <property type="match status" value="1"/>
</dbReference>
<dbReference type="Gene3D" id="3.90.226.30">
    <property type="match status" value="1"/>
</dbReference>
<dbReference type="PANTHER" id="PTHR33171">
    <property type="entry name" value="LAR_N DOMAIN-CONTAINING PROTEIN"/>
    <property type="match status" value="1"/>
</dbReference>
<dbReference type="InterPro" id="IPR047926">
    <property type="entry name" value="Ni_dep_LarA"/>
</dbReference>
<reference evidence="3 4" key="1">
    <citation type="submission" date="2013-11" db="EMBL/GenBank/DDBJ databases">
        <title>Metagenomic analysis of a methanogenic consortium involved in long chain n-alkane degradation.</title>
        <authorList>
            <person name="Davidova I.A."/>
            <person name="Callaghan A.V."/>
            <person name="Wawrik B."/>
            <person name="Pruitt S."/>
            <person name="Marks C."/>
            <person name="Duncan K.E."/>
            <person name="Suflita J.M."/>
        </authorList>
    </citation>
    <scope>NUCLEOTIDE SEQUENCE [LARGE SCALE GENOMIC DNA]</scope>
    <source>
        <strain evidence="3 4">SPR</strain>
    </source>
</reference>
<evidence type="ECO:0000259" key="2">
    <source>
        <dbReference type="Pfam" id="PF21113"/>
    </source>
</evidence>
<dbReference type="PATRIC" id="fig|1429043.3.peg.668"/>
<accession>A0A0D2K1U1</accession>
<evidence type="ECO:0000259" key="1">
    <source>
        <dbReference type="Pfam" id="PF09861"/>
    </source>
</evidence>
<keyword evidence="4" id="KW-1185">Reference proteome</keyword>
<organism evidence="3 4">
    <name type="scientific">Dethiosulfatarculus sandiegensis</name>
    <dbReference type="NCBI Taxonomy" id="1429043"/>
    <lineage>
        <taxon>Bacteria</taxon>
        <taxon>Pseudomonadati</taxon>
        <taxon>Thermodesulfobacteriota</taxon>
        <taxon>Desulfarculia</taxon>
        <taxon>Desulfarculales</taxon>
        <taxon>Desulfarculaceae</taxon>
        <taxon>Dethiosulfatarculus</taxon>
    </lineage>
</organism>
<dbReference type="InterPro" id="IPR043166">
    <property type="entry name" value="LarA-like_C"/>
</dbReference>
<proteinExistence type="predicted"/>
<gene>
    <name evidence="3" type="ORF">X474_03180</name>
</gene>
<sequence>MANKEFTLRYGKGDVSFEIPEENLLYELVGNNIEPPADLAQVYKDSLENPIDSPPLSQIVKPGETVAITVSDITRQWQRHGETLPILLNALNSYGVPDENITIIIAVGAHRGNTESEFVELCGQEACDRVKVVNHNAWDTDNMVYLGTTSRGTEVSVNRIIAEADRVILTGGVIYHYMVGYGGGRKSIMPGISSLKTIQQSHTWALNSVVGKGSNPICANKITRGNPAHDDMMDVASFVNPDFIINVVPNLDGDVCGIFAGNWVSAWRDACDLVDKIFGVEIEAQADIVISTAGGYPKDINLYQTQKTIDNAVYAMKPGGVCVILAECPDISEPGEFFDWFNIEDFVEMEKAVRANYLISGWVAVRQREYANQGTILMLTLKENNELAKKACVEPVNTIEEALKAAHEACGVDNPKVIVMPQGANTFPIFTKKED</sequence>
<feature type="domain" description="Lactate racemase C-terminal" evidence="2">
    <location>
        <begin position="284"/>
        <end position="424"/>
    </location>
</feature>
<dbReference type="NCBIfam" id="NF033504">
    <property type="entry name" value="Ni_dep_LarA"/>
    <property type="match status" value="1"/>
</dbReference>
<dbReference type="EMBL" id="AZAC01000002">
    <property type="protein sequence ID" value="KIX15650.1"/>
    <property type="molecule type" value="Genomic_DNA"/>
</dbReference>
<dbReference type="GO" id="GO:0050043">
    <property type="term" value="F:lactate racemase activity"/>
    <property type="evidence" value="ECO:0007669"/>
    <property type="project" value="InterPro"/>
</dbReference>
<dbReference type="AlphaFoldDB" id="A0A0D2K1U1"/>
<dbReference type="STRING" id="1429043.X474_03180"/>
<dbReference type="OrthoDB" id="9770545at2"/>
<dbReference type="InterPro" id="IPR048520">
    <property type="entry name" value="LarA_C"/>
</dbReference>
<evidence type="ECO:0000313" key="4">
    <source>
        <dbReference type="Proteomes" id="UP000032233"/>
    </source>
</evidence>
<protein>
    <submittedName>
        <fullName evidence="3">Uncharacterized protein</fullName>
    </submittedName>
</protein>
<dbReference type="RefSeq" id="WP_044346596.1">
    <property type="nucleotide sequence ID" value="NZ_AZAC01000002.1"/>
</dbReference>
<feature type="domain" description="LarA-like N-terminal" evidence="1">
    <location>
        <begin position="10"/>
        <end position="206"/>
    </location>
</feature>
<dbReference type="InterPro" id="IPR018657">
    <property type="entry name" value="LarA-like_N"/>
</dbReference>
<dbReference type="Proteomes" id="UP000032233">
    <property type="component" value="Unassembled WGS sequence"/>
</dbReference>